<keyword evidence="1" id="KW-1133">Transmembrane helix</keyword>
<dbReference type="EMBL" id="LUUK01000167">
    <property type="protein sequence ID" value="OAI18600.1"/>
    <property type="molecule type" value="Genomic_DNA"/>
</dbReference>
<evidence type="ECO:0000313" key="2">
    <source>
        <dbReference type="EMBL" id="OAI18600.1"/>
    </source>
</evidence>
<name>A0A177NNJ4_9GAMM</name>
<gene>
    <name evidence="2" type="ORF">A1355_05650</name>
</gene>
<dbReference type="AlphaFoldDB" id="A0A177NNJ4"/>
<comment type="caution">
    <text evidence="2">The sequence shown here is derived from an EMBL/GenBank/DDBJ whole genome shotgun (WGS) entry which is preliminary data.</text>
</comment>
<sequence length="419" mass="47655">MLIVILFFLCLWLTALTVLWFWKKPLFIATWREPYFAETPVLIESDDWGPGGDYQAERLRNLLGSLATTRDSRGRCAVLTADVVLAVPDVAKIQDDADNRYFRKRLDTDFPEIFEAMRSGMTQGTFVPQLHGLEHLNGEAFAKLLGDGDSRLNDARAHADWWDWESLDSPLQGHYVDGSQLPTTPIAENKARDIVETAGRLFIEMFGQPTLTTVAPCYLWGDAIEACWSEQRITAIQTAGYRCLGRDGNGKYFADPTLIRCGERNRYDQVYLVRNVMFEPTDGKHTPDSAYAEALAAHRQALPLTISTHKYNFTRSDTQCRDSIAGLQRLLSRICTTLPHVRFLASPELAEWLNGNRNEITNRFNGETWQGLSQASQYRKVGAFLYRLYYRHPKLAWIAYLSGLIFPAWFVCATSTRDS</sequence>
<dbReference type="Proteomes" id="UP000077628">
    <property type="component" value="Unassembled WGS sequence"/>
</dbReference>
<organism evidence="2 3">
    <name type="scientific">Methylomonas koyamae</name>
    <dbReference type="NCBI Taxonomy" id="702114"/>
    <lineage>
        <taxon>Bacteria</taxon>
        <taxon>Pseudomonadati</taxon>
        <taxon>Pseudomonadota</taxon>
        <taxon>Gammaproteobacteria</taxon>
        <taxon>Methylococcales</taxon>
        <taxon>Methylococcaceae</taxon>
        <taxon>Methylomonas</taxon>
    </lineage>
</organism>
<evidence type="ECO:0000256" key="1">
    <source>
        <dbReference type="SAM" id="Phobius"/>
    </source>
</evidence>
<keyword evidence="3" id="KW-1185">Reference proteome</keyword>
<proteinExistence type="predicted"/>
<accession>A0A177NNJ4</accession>
<evidence type="ECO:0000313" key="3">
    <source>
        <dbReference type="Proteomes" id="UP000077628"/>
    </source>
</evidence>
<reference evidence="3" key="1">
    <citation type="submission" date="2016-03" db="EMBL/GenBank/DDBJ databases">
        <authorList>
            <person name="Heylen K."/>
            <person name="De Vos P."/>
            <person name="Vekeman B."/>
        </authorList>
    </citation>
    <scope>NUCLEOTIDE SEQUENCE [LARGE SCALE GENOMIC DNA]</scope>
    <source>
        <strain evidence="3">R-45383</strain>
    </source>
</reference>
<dbReference type="RefSeq" id="WP_064028532.1">
    <property type="nucleotide sequence ID" value="NZ_LUUK01000167.1"/>
</dbReference>
<evidence type="ECO:0008006" key="4">
    <source>
        <dbReference type="Google" id="ProtNLM"/>
    </source>
</evidence>
<dbReference type="OrthoDB" id="5507260at2"/>
<protein>
    <recommendedName>
        <fullName evidence="4">Glycosyl hydrolase</fullName>
    </recommendedName>
</protein>
<keyword evidence="1" id="KW-0812">Transmembrane</keyword>
<feature type="transmembrane region" description="Helical" evidence="1">
    <location>
        <begin position="395"/>
        <end position="413"/>
    </location>
</feature>
<keyword evidence="1" id="KW-0472">Membrane</keyword>
<dbReference type="STRING" id="702114.A1355_05650"/>